<organism evidence="1 2">
    <name type="scientific">Paenibacillus hemerocallicola</name>
    <dbReference type="NCBI Taxonomy" id="1172614"/>
    <lineage>
        <taxon>Bacteria</taxon>
        <taxon>Bacillati</taxon>
        <taxon>Bacillota</taxon>
        <taxon>Bacilli</taxon>
        <taxon>Bacillales</taxon>
        <taxon>Paenibacillaceae</taxon>
        <taxon>Paenibacillus</taxon>
    </lineage>
</organism>
<evidence type="ECO:0000313" key="1">
    <source>
        <dbReference type="EMBL" id="TNJ62992.1"/>
    </source>
</evidence>
<keyword evidence="1" id="KW-0282">Flagellum</keyword>
<dbReference type="Proteomes" id="UP000307943">
    <property type="component" value="Unassembled WGS sequence"/>
</dbReference>
<protein>
    <submittedName>
        <fullName evidence="1">Flagellar protein</fullName>
    </submittedName>
</protein>
<keyword evidence="1" id="KW-0966">Cell projection</keyword>
<evidence type="ECO:0000313" key="2">
    <source>
        <dbReference type="Proteomes" id="UP000307943"/>
    </source>
</evidence>
<keyword evidence="1" id="KW-0969">Cilium</keyword>
<gene>
    <name evidence="1" type="ORF">FE784_27980</name>
</gene>
<dbReference type="RefSeq" id="WP_139605549.1">
    <property type="nucleotide sequence ID" value="NZ_VDCQ01000050.1"/>
</dbReference>
<proteinExistence type="predicted"/>
<keyword evidence="2" id="KW-1185">Reference proteome</keyword>
<comment type="caution">
    <text evidence="1">The sequence shown here is derived from an EMBL/GenBank/DDBJ whole genome shotgun (WGS) entry which is preliminary data.</text>
</comment>
<name>A0A5C4T1K6_9BACL</name>
<dbReference type="AlphaFoldDB" id="A0A5C4T1K6"/>
<dbReference type="OrthoDB" id="1739831at2"/>
<dbReference type="EMBL" id="VDCQ01000050">
    <property type="protein sequence ID" value="TNJ62992.1"/>
    <property type="molecule type" value="Genomic_DNA"/>
</dbReference>
<accession>A0A5C4T1K6</accession>
<sequence>MNLKVDNCPNCGSIYQKNFRNMCGACSMKMDRDLGNCIDHLWRFPNVTTDELSLATQTSVTSIHKFIKEGKFSKSYGRLTYPCECCGEPIRNNRLCVDCSHTFKDTAKQLQATLARTHANVYNIHK</sequence>
<reference evidence="1 2" key="1">
    <citation type="submission" date="2019-05" db="EMBL/GenBank/DDBJ databases">
        <title>We sequenced the genome of Paenibacillus hemerocallicola KCTC 33185 for further insight into its adaptation and study the phylogeny of Paenibacillus.</title>
        <authorList>
            <person name="Narsing Rao M.P."/>
        </authorList>
    </citation>
    <scope>NUCLEOTIDE SEQUENCE [LARGE SCALE GENOMIC DNA]</scope>
    <source>
        <strain evidence="1 2">KCTC 33185</strain>
    </source>
</reference>